<reference evidence="1 2" key="1">
    <citation type="submission" date="2019-11" db="EMBL/GenBank/DDBJ databases">
        <title>Draft genome sequences of five Paenibacillus species of dairy origin.</title>
        <authorList>
            <person name="Olajide A.M."/>
            <person name="Chen S."/>
            <person name="Lapointe G."/>
        </authorList>
    </citation>
    <scope>NUCLEOTIDE SEQUENCE [LARGE SCALE GENOMIC DNA]</scope>
    <source>
        <strain evidence="1 2">12CR55</strain>
    </source>
</reference>
<dbReference type="InterPro" id="IPR008930">
    <property type="entry name" value="Terpenoid_cyclase/PrenylTrfase"/>
</dbReference>
<sequence length="59" mass="7305">MGDALHAVDEEIKRLTTTLIQQQREDGSWHFYTHYHSYRYIWPLLALSHYRRKYDDKHN</sequence>
<organism evidence="1 2">
    <name type="scientific">Paenibacillus woosongensis</name>
    <dbReference type="NCBI Taxonomy" id="307580"/>
    <lineage>
        <taxon>Bacteria</taxon>
        <taxon>Bacillati</taxon>
        <taxon>Bacillota</taxon>
        <taxon>Bacilli</taxon>
        <taxon>Bacillales</taxon>
        <taxon>Paenibacillaceae</taxon>
        <taxon>Paenibacillus</taxon>
    </lineage>
</organism>
<gene>
    <name evidence="1" type="ORF">GNP95_18705</name>
</gene>
<accession>A0A7X3CNQ2</accession>
<dbReference type="OrthoDB" id="9758578at2"/>
<dbReference type="AlphaFoldDB" id="A0A7X3CNQ2"/>
<dbReference type="Gene3D" id="1.50.10.20">
    <property type="match status" value="1"/>
</dbReference>
<name>A0A7X3CNQ2_9BACL</name>
<dbReference type="EMBL" id="WNZW01000009">
    <property type="protein sequence ID" value="MUG47008.1"/>
    <property type="molecule type" value="Genomic_DNA"/>
</dbReference>
<dbReference type="Proteomes" id="UP000447876">
    <property type="component" value="Unassembled WGS sequence"/>
</dbReference>
<evidence type="ECO:0008006" key="3">
    <source>
        <dbReference type="Google" id="ProtNLM"/>
    </source>
</evidence>
<evidence type="ECO:0000313" key="1">
    <source>
        <dbReference type="EMBL" id="MUG47008.1"/>
    </source>
</evidence>
<comment type="caution">
    <text evidence="1">The sequence shown here is derived from an EMBL/GenBank/DDBJ whole genome shotgun (WGS) entry which is preliminary data.</text>
</comment>
<protein>
    <recommendedName>
        <fullName evidence="3">Squalene cyclase C-terminal domain-containing protein</fullName>
    </recommendedName>
</protein>
<dbReference type="RefSeq" id="WP_155612391.1">
    <property type="nucleotide sequence ID" value="NZ_WNZW01000009.1"/>
</dbReference>
<evidence type="ECO:0000313" key="2">
    <source>
        <dbReference type="Proteomes" id="UP000447876"/>
    </source>
</evidence>
<dbReference type="SUPFAM" id="SSF48239">
    <property type="entry name" value="Terpenoid cyclases/Protein prenyltransferases"/>
    <property type="match status" value="1"/>
</dbReference>
<proteinExistence type="predicted"/>